<evidence type="ECO:0000313" key="2">
    <source>
        <dbReference type="EMBL" id="ETE72388.1"/>
    </source>
</evidence>
<protein>
    <submittedName>
        <fullName evidence="2">Mastermind-like domain-containing protein 1</fullName>
    </submittedName>
</protein>
<dbReference type="EMBL" id="AZIM01000230">
    <property type="protein sequence ID" value="ETE72388.1"/>
    <property type="molecule type" value="Genomic_DNA"/>
</dbReference>
<keyword evidence="3" id="KW-1185">Reference proteome</keyword>
<feature type="non-terminal residue" evidence="2">
    <location>
        <position position="1"/>
    </location>
</feature>
<feature type="region of interest" description="Disordered" evidence="1">
    <location>
        <begin position="55"/>
        <end position="76"/>
    </location>
</feature>
<organism evidence="2 3">
    <name type="scientific">Ophiophagus hannah</name>
    <name type="common">King cobra</name>
    <name type="synonym">Naja hannah</name>
    <dbReference type="NCBI Taxonomy" id="8665"/>
    <lineage>
        <taxon>Eukaryota</taxon>
        <taxon>Metazoa</taxon>
        <taxon>Chordata</taxon>
        <taxon>Craniata</taxon>
        <taxon>Vertebrata</taxon>
        <taxon>Euteleostomi</taxon>
        <taxon>Lepidosauria</taxon>
        <taxon>Squamata</taxon>
        <taxon>Bifurcata</taxon>
        <taxon>Unidentata</taxon>
        <taxon>Episquamata</taxon>
        <taxon>Toxicofera</taxon>
        <taxon>Serpentes</taxon>
        <taxon>Colubroidea</taxon>
        <taxon>Elapidae</taxon>
        <taxon>Elapinae</taxon>
        <taxon>Ophiophagus</taxon>
    </lineage>
</organism>
<reference evidence="2 3" key="1">
    <citation type="journal article" date="2013" name="Proc. Natl. Acad. Sci. U.S.A.">
        <title>The king cobra genome reveals dynamic gene evolution and adaptation in the snake venom system.</title>
        <authorList>
            <person name="Vonk F.J."/>
            <person name="Casewell N.R."/>
            <person name="Henkel C.V."/>
            <person name="Heimberg A.M."/>
            <person name="Jansen H.J."/>
            <person name="McCleary R.J."/>
            <person name="Kerkkamp H.M."/>
            <person name="Vos R.A."/>
            <person name="Guerreiro I."/>
            <person name="Calvete J.J."/>
            <person name="Wuster W."/>
            <person name="Woods A.E."/>
            <person name="Logan J.M."/>
            <person name="Harrison R.A."/>
            <person name="Castoe T.A."/>
            <person name="de Koning A.P."/>
            <person name="Pollock D.D."/>
            <person name="Yandell M."/>
            <person name="Calderon D."/>
            <person name="Renjifo C."/>
            <person name="Currier R.B."/>
            <person name="Salgado D."/>
            <person name="Pla D."/>
            <person name="Sanz L."/>
            <person name="Hyder A.S."/>
            <person name="Ribeiro J.M."/>
            <person name="Arntzen J.W."/>
            <person name="van den Thillart G.E."/>
            <person name="Boetzer M."/>
            <person name="Pirovano W."/>
            <person name="Dirks R.P."/>
            <person name="Spaink H.P."/>
            <person name="Duboule D."/>
            <person name="McGlinn E."/>
            <person name="Kini R.M."/>
            <person name="Richardson M.K."/>
        </authorList>
    </citation>
    <scope>NUCLEOTIDE SEQUENCE</scope>
    <source>
        <tissue evidence="2">Blood</tissue>
    </source>
</reference>
<evidence type="ECO:0000256" key="1">
    <source>
        <dbReference type="SAM" id="MobiDB-lite"/>
    </source>
</evidence>
<accession>V8PEG6</accession>
<proteinExistence type="predicted"/>
<dbReference type="Proteomes" id="UP000018936">
    <property type="component" value="Unassembled WGS sequence"/>
</dbReference>
<feature type="region of interest" description="Disordered" evidence="1">
    <location>
        <begin position="1"/>
        <end position="42"/>
    </location>
</feature>
<dbReference type="AlphaFoldDB" id="V8PEG6"/>
<comment type="caution">
    <text evidence="2">The sequence shown here is derived from an EMBL/GenBank/DDBJ whole genome shotgun (WGS) entry which is preliminary data.</text>
</comment>
<sequence>MGSSWFSSGRSSISVSLPAREPQDTPAEVLGKGYPPRGKNPQQFQFRQNISCLEQQQQQQQQQQREQQQQQQQQQRQCFGTLQATAFIPYTSLPHSL</sequence>
<gene>
    <name evidence="2" type="primary">Mamld1</name>
    <name evidence="2" type="ORF">L345_01783</name>
</gene>
<feature type="compositionally biased region" description="Low complexity" evidence="1">
    <location>
        <begin position="1"/>
        <end position="16"/>
    </location>
</feature>
<evidence type="ECO:0000313" key="3">
    <source>
        <dbReference type="Proteomes" id="UP000018936"/>
    </source>
</evidence>
<name>V8PEG6_OPHHA</name>